<proteinExistence type="predicted"/>
<evidence type="ECO:0000313" key="2">
    <source>
        <dbReference type="Proteomes" id="UP001058974"/>
    </source>
</evidence>
<dbReference type="Proteomes" id="UP001058974">
    <property type="component" value="Chromosome 1"/>
</dbReference>
<dbReference type="Gramene" id="Psat01G0433400-T1">
    <property type="protein sequence ID" value="KAI5446461.1"/>
    <property type="gene ID" value="KIW84_014334"/>
</dbReference>
<dbReference type="EMBL" id="JAMSHJ010000001">
    <property type="protein sequence ID" value="KAI5446461.1"/>
    <property type="molecule type" value="Genomic_DNA"/>
</dbReference>
<evidence type="ECO:0008006" key="3">
    <source>
        <dbReference type="Google" id="ProtNLM"/>
    </source>
</evidence>
<dbReference type="AlphaFoldDB" id="A0A9D5GZ28"/>
<protein>
    <recommendedName>
        <fullName evidence="3">Retrotransposon gag protein</fullName>
    </recommendedName>
</protein>
<name>A0A9D5GZ28_PEA</name>
<dbReference type="GO" id="GO:0003676">
    <property type="term" value="F:nucleic acid binding"/>
    <property type="evidence" value="ECO:0007669"/>
    <property type="project" value="InterPro"/>
</dbReference>
<evidence type="ECO:0000313" key="1">
    <source>
        <dbReference type="EMBL" id="KAI5446461.1"/>
    </source>
</evidence>
<organism evidence="1 2">
    <name type="scientific">Pisum sativum</name>
    <name type="common">Garden pea</name>
    <name type="synonym">Lathyrus oleraceus</name>
    <dbReference type="NCBI Taxonomy" id="3888"/>
    <lineage>
        <taxon>Eukaryota</taxon>
        <taxon>Viridiplantae</taxon>
        <taxon>Streptophyta</taxon>
        <taxon>Embryophyta</taxon>
        <taxon>Tracheophyta</taxon>
        <taxon>Spermatophyta</taxon>
        <taxon>Magnoliopsida</taxon>
        <taxon>eudicotyledons</taxon>
        <taxon>Gunneridae</taxon>
        <taxon>Pentapetalae</taxon>
        <taxon>rosids</taxon>
        <taxon>fabids</taxon>
        <taxon>Fabales</taxon>
        <taxon>Fabaceae</taxon>
        <taxon>Papilionoideae</taxon>
        <taxon>50 kb inversion clade</taxon>
        <taxon>NPAAA clade</taxon>
        <taxon>Hologalegina</taxon>
        <taxon>IRL clade</taxon>
        <taxon>Fabeae</taxon>
        <taxon>Lathyrus</taxon>
    </lineage>
</organism>
<reference evidence="1 2" key="1">
    <citation type="journal article" date="2022" name="Nat. Genet.">
        <title>Improved pea reference genome and pan-genome highlight genomic features and evolutionary characteristics.</title>
        <authorList>
            <person name="Yang T."/>
            <person name="Liu R."/>
            <person name="Luo Y."/>
            <person name="Hu S."/>
            <person name="Wang D."/>
            <person name="Wang C."/>
            <person name="Pandey M.K."/>
            <person name="Ge S."/>
            <person name="Xu Q."/>
            <person name="Li N."/>
            <person name="Li G."/>
            <person name="Huang Y."/>
            <person name="Saxena R.K."/>
            <person name="Ji Y."/>
            <person name="Li M."/>
            <person name="Yan X."/>
            <person name="He Y."/>
            <person name="Liu Y."/>
            <person name="Wang X."/>
            <person name="Xiang C."/>
            <person name="Varshney R.K."/>
            <person name="Ding H."/>
            <person name="Gao S."/>
            <person name="Zong X."/>
        </authorList>
    </citation>
    <scope>NUCLEOTIDE SEQUENCE [LARGE SCALE GENOMIC DNA]</scope>
    <source>
        <strain evidence="1 2">cv. Zhongwan 6</strain>
    </source>
</reference>
<gene>
    <name evidence="1" type="ORF">KIW84_014334</name>
</gene>
<sequence>MDGQIERIIQSFEDLLRAFVLEQGGTWGSYLSLIEFTYNNIFYSSIRMDHMRRCTLRRYISDPSHVIQVDDVQVEDNLIVGVSPMRIEDREVKQIHGKEIALVKVVWGGPAGRSMTWEREKQLRESYPTLFSSCNFRG</sequence>
<dbReference type="Gene3D" id="3.30.420.10">
    <property type="entry name" value="Ribonuclease H-like superfamily/Ribonuclease H"/>
    <property type="match status" value="1"/>
</dbReference>
<dbReference type="PANTHER" id="PTHR46148:SF60">
    <property type="entry name" value="CHROMO DOMAIN-CONTAINING PROTEIN"/>
    <property type="match status" value="1"/>
</dbReference>
<keyword evidence="2" id="KW-1185">Reference proteome</keyword>
<comment type="caution">
    <text evidence="1">The sequence shown here is derived from an EMBL/GenBank/DDBJ whole genome shotgun (WGS) entry which is preliminary data.</text>
</comment>
<accession>A0A9D5GZ28</accession>
<dbReference type="PANTHER" id="PTHR46148">
    <property type="entry name" value="CHROMO DOMAIN-CONTAINING PROTEIN"/>
    <property type="match status" value="1"/>
</dbReference>
<dbReference type="InterPro" id="IPR036397">
    <property type="entry name" value="RNaseH_sf"/>
</dbReference>